<comment type="subcellular location">
    <subcellularLocation>
        <location evidence="6">Cytoplasm</location>
    </subcellularLocation>
</comment>
<evidence type="ECO:0000256" key="4">
    <source>
        <dbReference type="ARBA" id="ARBA00022679"/>
    </source>
</evidence>
<comment type="function">
    <text evidence="6">Specifically methylates the N7 position of a guanine in 16S rRNA.</text>
</comment>
<evidence type="ECO:0000256" key="5">
    <source>
        <dbReference type="ARBA" id="ARBA00022691"/>
    </source>
</evidence>
<dbReference type="CDD" id="cd02440">
    <property type="entry name" value="AdoMet_MTases"/>
    <property type="match status" value="1"/>
</dbReference>
<sequence>MKQIPDHLLDAVSTIFGNRTNLAELYHEFLSTEGLTRGVIGPREVERLWDRHILNSAVIQSMIAEGSTVVDVGSGGGLPGIPLAIARPDLHVTLVEPMLRRTVFLAEFVEKSGLDVTVLRGRAEDKTIVQDAGGADVVTSRAVAPLLKLLRWSLPLVRPGGEVVAIKGASVQDEIDRDRKGFRSLGVSDVEIVQCGADVLDVPTTVVRIRKEQRQRSRHREQKRS</sequence>
<proteinExistence type="inferred from homology"/>
<feature type="binding site" evidence="6">
    <location>
        <begin position="123"/>
        <end position="124"/>
    </location>
    <ligand>
        <name>S-adenosyl-L-methionine</name>
        <dbReference type="ChEBI" id="CHEBI:59789"/>
    </ligand>
</feature>
<evidence type="ECO:0000313" key="7">
    <source>
        <dbReference type="EMBL" id="GGC64112.1"/>
    </source>
</evidence>
<keyword evidence="4 6" id="KW-0808">Transferase</keyword>
<organism evidence="7 8">
    <name type="scientific">Hoyosella rhizosphaerae</name>
    <dbReference type="NCBI Taxonomy" id="1755582"/>
    <lineage>
        <taxon>Bacteria</taxon>
        <taxon>Bacillati</taxon>
        <taxon>Actinomycetota</taxon>
        <taxon>Actinomycetes</taxon>
        <taxon>Mycobacteriales</taxon>
        <taxon>Hoyosellaceae</taxon>
        <taxon>Hoyosella</taxon>
    </lineage>
</organism>
<dbReference type="GO" id="GO:0005829">
    <property type="term" value="C:cytosol"/>
    <property type="evidence" value="ECO:0007669"/>
    <property type="project" value="TreeGrafter"/>
</dbReference>
<reference evidence="7" key="2">
    <citation type="submission" date="2020-09" db="EMBL/GenBank/DDBJ databases">
        <authorList>
            <person name="Sun Q."/>
            <person name="Zhou Y."/>
        </authorList>
    </citation>
    <scope>NUCLEOTIDE SEQUENCE</scope>
    <source>
        <strain evidence="7">CGMCC 1.15478</strain>
    </source>
</reference>
<dbReference type="Gene3D" id="3.40.50.150">
    <property type="entry name" value="Vaccinia Virus protein VP39"/>
    <property type="match status" value="1"/>
</dbReference>
<keyword evidence="1 6" id="KW-0963">Cytoplasm</keyword>
<dbReference type="PANTHER" id="PTHR31760">
    <property type="entry name" value="S-ADENOSYL-L-METHIONINE-DEPENDENT METHYLTRANSFERASES SUPERFAMILY PROTEIN"/>
    <property type="match status" value="1"/>
</dbReference>
<reference evidence="7" key="1">
    <citation type="journal article" date="2014" name="Int. J. Syst. Evol. Microbiol.">
        <title>Complete genome sequence of Corynebacterium casei LMG S-19264T (=DSM 44701T), isolated from a smear-ripened cheese.</title>
        <authorList>
            <consortium name="US DOE Joint Genome Institute (JGI-PGF)"/>
            <person name="Walter F."/>
            <person name="Albersmeier A."/>
            <person name="Kalinowski J."/>
            <person name="Ruckert C."/>
        </authorList>
    </citation>
    <scope>NUCLEOTIDE SEQUENCE</scope>
    <source>
        <strain evidence="7">CGMCC 1.15478</strain>
    </source>
</reference>
<dbReference type="AlphaFoldDB" id="A0A916XDM9"/>
<dbReference type="Proteomes" id="UP000641514">
    <property type="component" value="Unassembled WGS sequence"/>
</dbReference>
<comment type="caution">
    <text evidence="6">Lacks conserved residue(s) required for the propagation of feature annotation.</text>
</comment>
<keyword evidence="8" id="KW-1185">Reference proteome</keyword>
<evidence type="ECO:0000256" key="2">
    <source>
        <dbReference type="ARBA" id="ARBA00022552"/>
    </source>
</evidence>
<protein>
    <recommendedName>
        <fullName evidence="6">Ribosomal RNA small subunit methyltransferase G</fullName>
        <ecNumber evidence="6">2.1.1.-</ecNumber>
    </recommendedName>
    <alternativeName>
        <fullName evidence="6">16S rRNA 7-methylguanosine methyltransferase</fullName>
        <shortName evidence="6">16S rRNA m7G methyltransferase</shortName>
    </alternativeName>
</protein>
<feature type="binding site" evidence="6">
    <location>
        <position position="141"/>
    </location>
    <ligand>
        <name>S-adenosyl-L-methionine</name>
        <dbReference type="ChEBI" id="CHEBI:59789"/>
    </ligand>
</feature>
<evidence type="ECO:0000256" key="1">
    <source>
        <dbReference type="ARBA" id="ARBA00022490"/>
    </source>
</evidence>
<comment type="similarity">
    <text evidence="6">Belongs to the methyltransferase superfamily. RNA methyltransferase RsmG family.</text>
</comment>
<dbReference type="PIRSF" id="PIRSF003078">
    <property type="entry name" value="GidB"/>
    <property type="match status" value="1"/>
</dbReference>
<name>A0A916XDM9_9ACTN</name>
<dbReference type="EC" id="2.1.1.-" evidence="6"/>
<dbReference type="PANTHER" id="PTHR31760:SF0">
    <property type="entry name" value="S-ADENOSYL-L-METHIONINE-DEPENDENT METHYLTRANSFERASES SUPERFAMILY PROTEIN"/>
    <property type="match status" value="1"/>
</dbReference>
<dbReference type="SUPFAM" id="SSF53335">
    <property type="entry name" value="S-adenosyl-L-methionine-dependent methyltransferases"/>
    <property type="match status" value="1"/>
</dbReference>
<dbReference type="InterPro" id="IPR003682">
    <property type="entry name" value="rRNA_ssu_MeTfrase_G"/>
</dbReference>
<keyword evidence="3 6" id="KW-0489">Methyltransferase</keyword>
<dbReference type="EMBL" id="BMJH01000001">
    <property type="protein sequence ID" value="GGC64112.1"/>
    <property type="molecule type" value="Genomic_DNA"/>
</dbReference>
<evidence type="ECO:0000313" key="8">
    <source>
        <dbReference type="Proteomes" id="UP000641514"/>
    </source>
</evidence>
<dbReference type="HAMAP" id="MF_00074">
    <property type="entry name" value="16SrRNA_methyltr_G"/>
    <property type="match status" value="1"/>
</dbReference>
<evidence type="ECO:0000256" key="3">
    <source>
        <dbReference type="ARBA" id="ARBA00022603"/>
    </source>
</evidence>
<feature type="binding site" evidence="6">
    <location>
        <position position="78"/>
    </location>
    <ligand>
        <name>S-adenosyl-L-methionine</name>
        <dbReference type="ChEBI" id="CHEBI:59789"/>
    </ligand>
</feature>
<feature type="binding site" evidence="6">
    <location>
        <position position="73"/>
    </location>
    <ligand>
        <name>S-adenosyl-L-methionine</name>
        <dbReference type="ChEBI" id="CHEBI:59789"/>
    </ligand>
</feature>
<comment type="caution">
    <text evidence="7">The sequence shown here is derived from an EMBL/GenBank/DDBJ whole genome shotgun (WGS) entry which is preliminary data.</text>
</comment>
<keyword evidence="2 6" id="KW-0698">rRNA processing</keyword>
<dbReference type="NCBIfam" id="TIGR00138">
    <property type="entry name" value="rsmG_gidB"/>
    <property type="match status" value="1"/>
</dbReference>
<dbReference type="InterPro" id="IPR029063">
    <property type="entry name" value="SAM-dependent_MTases_sf"/>
</dbReference>
<dbReference type="Pfam" id="PF02527">
    <property type="entry name" value="GidB"/>
    <property type="match status" value="1"/>
</dbReference>
<keyword evidence="5 6" id="KW-0949">S-adenosyl-L-methionine</keyword>
<dbReference type="GO" id="GO:0070043">
    <property type="term" value="F:rRNA (guanine-N7-)-methyltransferase activity"/>
    <property type="evidence" value="ECO:0007669"/>
    <property type="project" value="UniProtKB-UniRule"/>
</dbReference>
<evidence type="ECO:0000256" key="6">
    <source>
        <dbReference type="HAMAP-Rule" id="MF_00074"/>
    </source>
</evidence>
<accession>A0A916XDM9</accession>
<gene>
    <name evidence="7" type="primary">gidB</name>
    <name evidence="6" type="synonym">rsmG</name>
    <name evidence="7" type="ORF">GCM10011410_15710</name>
</gene>